<comment type="caution">
    <text evidence="7">The sequence shown here is derived from an EMBL/GenBank/DDBJ whole genome shotgun (WGS) entry which is preliminary data.</text>
</comment>
<dbReference type="InterPro" id="IPR015854">
    <property type="entry name" value="ABC_transpr_LolD-like"/>
</dbReference>
<sequence length="239" mass="25510">MSPPVAVPSPLVMLRDIAFAWPGQREACVRLDRFDVAAGEHVFVSGASGSGKSTLLGLLAGVLVPSEGQVVLGGTALQTLSGARRDRFRADHMGIIFQQLNLLPYLSVLDNVLLACKFSAARRDRSREQGATPSAAAAMLLGRLDLPEALWHRPASQLSVGQQQRVAAARALLGRPQLILADEPTSALDAARQAAFMDLLQRECKAVGASLVFVSHDERLAAHFDRRFAMPAPATEAAV</sequence>
<dbReference type="SUPFAM" id="SSF52540">
    <property type="entry name" value="P-loop containing nucleoside triphosphate hydrolases"/>
    <property type="match status" value="1"/>
</dbReference>
<accession>A0ABN7Y1X4</accession>
<dbReference type="Pfam" id="PF00005">
    <property type="entry name" value="ABC_tran"/>
    <property type="match status" value="1"/>
</dbReference>
<dbReference type="InterPro" id="IPR003593">
    <property type="entry name" value="AAA+_ATPase"/>
</dbReference>
<dbReference type="PROSITE" id="PS50893">
    <property type="entry name" value="ABC_TRANSPORTER_2"/>
    <property type="match status" value="1"/>
</dbReference>
<feature type="domain" description="ABC transporter" evidence="6">
    <location>
        <begin position="12"/>
        <end position="239"/>
    </location>
</feature>
<dbReference type="RefSeq" id="WP_223983067.1">
    <property type="nucleotide sequence ID" value="NZ_CAJZAG010000002.1"/>
</dbReference>
<keyword evidence="3" id="KW-0472">Membrane</keyword>
<proteinExistence type="predicted"/>
<protein>
    <submittedName>
        <fullName evidence="7">ABC transporter ATP-binding protein YtrE</fullName>
    </submittedName>
</protein>
<dbReference type="InterPro" id="IPR017911">
    <property type="entry name" value="MacB-like_ATP-bd"/>
</dbReference>
<reference evidence="7 8" key="1">
    <citation type="submission" date="2021-08" db="EMBL/GenBank/DDBJ databases">
        <authorList>
            <person name="Peeters C."/>
        </authorList>
    </citation>
    <scope>NUCLEOTIDE SEQUENCE [LARGE SCALE GENOMIC DNA]</scope>
    <source>
        <strain evidence="7 8">LMG 32289</strain>
    </source>
</reference>
<dbReference type="GO" id="GO:0005524">
    <property type="term" value="F:ATP binding"/>
    <property type="evidence" value="ECO:0007669"/>
    <property type="project" value="UniProtKB-KW"/>
</dbReference>
<organism evidence="7 8">
    <name type="scientific">Cupriavidus pampae</name>
    <dbReference type="NCBI Taxonomy" id="659251"/>
    <lineage>
        <taxon>Bacteria</taxon>
        <taxon>Pseudomonadati</taxon>
        <taxon>Pseudomonadota</taxon>
        <taxon>Betaproteobacteria</taxon>
        <taxon>Burkholderiales</taxon>
        <taxon>Burkholderiaceae</taxon>
        <taxon>Cupriavidus</taxon>
    </lineage>
</organism>
<keyword evidence="4" id="KW-0547">Nucleotide-binding</keyword>
<dbReference type="EMBL" id="CAJZAG010000002">
    <property type="protein sequence ID" value="CAG9166701.1"/>
    <property type="molecule type" value="Genomic_DNA"/>
</dbReference>
<evidence type="ECO:0000256" key="3">
    <source>
        <dbReference type="ARBA" id="ARBA00022519"/>
    </source>
</evidence>
<dbReference type="PANTHER" id="PTHR24220:SF611">
    <property type="entry name" value="ATP-BINDING COMPONENT OF ABC TRANSPORTER-RELATED"/>
    <property type="match status" value="1"/>
</dbReference>
<evidence type="ECO:0000313" key="8">
    <source>
        <dbReference type="Proteomes" id="UP000706525"/>
    </source>
</evidence>
<keyword evidence="3" id="KW-0997">Cell inner membrane</keyword>
<keyword evidence="5 7" id="KW-0067">ATP-binding</keyword>
<evidence type="ECO:0000256" key="2">
    <source>
        <dbReference type="ARBA" id="ARBA00022475"/>
    </source>
</evidence>
<keyword evidence="1" id="KW-0813">Transport</keyword>
<gene>
    <name evidence="7" type="primary">ytrE_1</name>
    <name evidence="7" type="ORF">LMG32289_01140</name>
</gene>
<evidence type="ECO:0000256" key="1">
    <source>
        <dbReference type="ARBA" id="ARBA00022448"/>
    </source>
</evidence>
<evidence type="ECO:0000256" key="5">
    <source>
        <dbReference type="ARBA" id="ARBA00022840"/>
    </source>
</evidence>
<name>A0ABN7Y1X4_9BURK</name>
<dbReference type="SMART" id="SM00382">
    <property type="entry name" value="AAA"/>
    <property type="match status" value="1"/>
</dbReference>
<evidence type="ECO:0000256" key="4">
    <source>
        <dbReference type="ARBA" id="ARBA00022741"/>
    </source>
</evidence>
<evidence type="ECO:0000259" key="6">
    <source>
        <dbReference type="PROSITE" id="PS50893"/>
    </source>
</evidence>
<dbReference type="InterPro" id="IPR003439">
    <property type="entry name" value="ABC_transporter-like_ATP-bd"/>
</dbReference>
<keyword evidence="2" id="KW-1003">Cell membrane</keyword>
<dbReference type="Gene3D" id="3.40.50.300">
    <property type="entry name" value="P-loop containing nucleotide triphosphate hydrolases"/>
    <property type="match status" value="1"/>
</dbReference>
<dbReference type="Proteomes" id="UP000706525">
    <property type="component" value="Unassembled WGS sequence"/>
</dbReference>
<keyword evidence="8" id="KW-1185">Reference proteome</keyword>
<dbReference type="InterPro" id="IPR027417">
    <property type="entry name" value="P-loop_NTPase"/>
</dbReference>
<dbReference type="PANTHER" id="PTHR24220">
    <property type="entry name" value="IMPORT ATP-BINDING PROTEIN"/>
    <property type="match status" value="1"/>
</dbReference>
<dbReference type="CDD" id="cd03255">
    <property type="entry name" value="ABC_MJ0796_LolCDE_FtsE"/>
    <property type="match status" value="1"/>
</dbReference>
<evidence type="ECO:0000313" key="7">
    <source>
        <dbReference type="EMBL" id="CAG9166701.1"/>
    </source>
</evidence>